<comment type="caution">
    <text evidence="2">The sequence shown here is derived from an EMBL/GenBank/DDBJ whole genome shotgun (WGS) entry which is preliminary data.</text>
</comment>
<feature type="compositionally biased region" description="Basic and acidic residues" evidence="1">
    <location>
        <begin position="74"/>
        <end position="89"/>
    </location>
</feature>
<evidence type="ECO:0000313" key="3">
    <source>
        <dbReference type="Proteomes" id="UP001558613"/>
    </source>
</evidence>
<gene>
    <name evidence="2" type="ORF">QQF64_023144</name>
</gene>
<evidence type="ECO:0000313" key="2">
    <source>
        <dbReference type="EMBL" id="KAL1247768.1"/>
    </source>
</evidence>
<proteinExistence type="predicted"/>
<organism evidence="2 3">
    <name type="scientific">Cirrhinus molitorella</name>
    <name type="common">mud carp</name>
    <dbReference type="NCBI Taxonomy" id="172907"/>
    <lineage>
        <taxon>Eukaryota</taxon>
        <taxon>Metazoa</taxon>
        <taxon>Chordata</taxon>
        <taxon>Craniata</taxon>
        <taxon>Vertebrata</taxon>
        <taxon>Euteleostomi</taxon>
        <taxon>Actinopterygii</taxon>
        <taxon>Neopterygii</taxon>
        <taxon>Teleostei</taxon>
        <taxon>Ostariophysi</taxon>
        <taxon>Cypriniformes</taxon>
        <taxon>Cyprinidae</taxon>
        <taxon>Labeoninae</taxon>
        <taxon>Labeonini</taxon>
        <taxon>Cirrhinus</taxon>
    </lineage>
</organism>
<accession>A0ABR3L4J9</accession>
<name>A0ABR3L4J9_9TELE</name>
<feature type="region of interest" description="Disordered" evidence="1">
    <location>
        <begin position="74"/>
        <end position="95"/>
    </location>
</feature>
<feature type="compositionally biased region" description="Polar residues" evidence="1">
    <location>
        <begin position="1"/>
        <end position="20"/>
    </location>
</feature>
<dbReference type="EMBL" id="JAYMGO010000025">
    <property type="protein sequence ID" value="KAL1247768.1"/>
    <property type="molecule type" value="Genomic_DNA"/>
</dbReference>
<protein>
    <submittedName>
        <fullName evidence="2">Uncharacterized protein</fullName>
    </submittedName>
</protein>
<keyword evidence="3" id="KW-1185">Reference proteome</keyword>
<evidence type="ECO:0000256" key="1">
    <source>
        <dbReference type="SAM" id="MobiDB-lite"/>
    </source>
</evidence>
<reference evidence="2 3" key="1">
    <citation type="submission" date="2023-09" db="EMBL/GenBank/DDBJ databases">
        <authorList>
            <person name="Wang M."/>
        </authorList>
    </citation>
    <scope>NUCLEOTIDE SEQUENCE [LARGE SCALE GENOMIC DNA]</scope>
    <source>
        <strain evidence="2">GT-2023</strain>
        <tissue evidence="2">Liver</tissue>
    </source>
</reference>
<feature type="region of interest" description="Disordered" evidence="1">
    <location>
        <begin position="1"/>
        <end position="27"/>
    </location>
</feature>
<dbReference type="Proteomes" id="UP001558613">
    <property type="component" value="Unassembled WGS sequence"/>
</dbReference>
<sequence>MKVCQSVRTQTPHADSQTVRQPDRQMPTLNNNINIGIRMTAAALTYMLVKSGEVRGSYLPLQFLCCTFRPRGEREIEREREKERERESECNGAAQPPVPALQFYVLRMKREVFITSWRPRLLFPPRRFPLPPSQ</sequence>